<dbReference type="AlphaFoldDB" id="Q55AG2"/>
<reference evidence="1 2" key="1">
    <citation type="journal article" date="2005" name="Nature">
        <title>The genome of the social amoeba Dictyostelium discoideum.</title>
        <authorList>
            <consortium name="The Dictyostelium discoideum Sequencing Consortium"/>
            <person name="Eichinger L."/>
            <person name="Pachebat J.A."/>
            <person name="Glockner G."/>
            <person name="Rajandream M.A."/>
            <person name="Sucgang R."/>
            <person name="Berriman M."/>
            <person name="Song J."/>
            <person name="Olsen R."/>
            <person name="Szafranski K."/>
            <person name="Xu Q."/>
            <person name="Tunggal B."/>
            <person name="Kummerfeld S."/>
            <person name="Madera M."/>
            <person name="Konfortov B.A."/>
            <person name="Rivero F."/>
            <person name="Bankier A.T."/>
            <person name="Lehmann R."/>
            <person name="Hamlin N."/>
            <person name="Davies R."/>
            <person name="Gaudet P."/>
            <person name="Fey P."/>
            <person name="Pilcher K."/>
            <person name="Chen G."/>
            <person name="Saunders D."/>
            <person name="Sodergren E."/>
            <person name="Davis P."/>
            <person name="Kerhornou A."/>
            <person name="Nie X."/>
            <person name="Hall N."/>
            <person name="Anjard C."/>
            <person name="Hemphill L."/>
            <person name="Bason N."/>
            <person name="Farbrother P."/>
            <person name="Desany B."/>
            <person name="Just E."/>
            <person name="Morio T."/>
            <person name="Rost R."/>
            <person name="Churcher C."/>
            <person name="Cooper J."/>
            <person name="Haydock S."/>
            <person name="van Driessche N."/>
            <person name="Cronin A."/>
            <person name="Goodhead I."/>
            <person name="Muzny D."/>
            <person name="Mourier T."/>
            <person name="Pain A."/>
            <person name="Lu M."/>
            <person name="Harper D."/>
            <person name="Lindsay R."/>
            <person name="Hauser H."/>
            <person name="James K."/>
            <person name="Quiles M."/>
            <person name="Madan Babu M."/>
            <person name="Saito T."/>
            <person name="Buchrieser C."/>
            <person name="Wardroper A."/>
            <person name="Felder M."/>
            <person name="Thangavelu M."/>
            <person name="Johnson D."/>
            <person name="Knights A."/>
            <person name="Loulseged H."/>
            <person name="Mungall K."/>
            <person name="Oliver K."/>
            <person name="Price C."/>
            <person name="Quail M.A."/>
            <person name="Urushihara H."/>
            <person name="Hernandez J."/>
            <person name="Rabbinowitsch E."/>
            <person name="Steffen D."/>
            <person name="Sanders M."/>
            <person name="Ma J."/>
            <person name="Kohara Y."/>
            <person name="Sharp S."/>
            <person name="Simmonds M."/>
            <person name="Spiegler S."/>
            <person name="Tivey A."/>
            <person name="Sugano S."/>
            <person name="White B."/>
            <person name="Walker D."/>
            <person name="Woodward J."/>
            <person name="Winckler T."/>
            <person name="Tanaka Y."/>
            <person name="Shaulsky G."/>
            <person name="Schleicher M."/>
            <person name="Weinstock G."/>
            <person name="Rosenthal A."/>
            <person name="Cox E.C."/>
            <person name="Chisholm R.L."/>
            <person name="Gibbs R."/>
            <person name="Loomis W.F."/>
            <person name="Platzer M."/>
            <person name="Kay R.R."/>
            <person name="Williams J."/>
            <person name="Dear P.H."/>
            <person name="Noegel A.A."/>
            <person name="Barrell B."/>
            <person name="Kuspa A."/>
        </authorList>
    </citation>
    <scope>NUCLEOTIDE SEQUENCE [LARGE SCALE GENOMIC DNA]</scope>
    <source>
        <strain evidence="1 2">AX4</strain>
    </source>
</reference>
<dbReference type="KEGG" id="ddi:DDB_G0271930"/>
<comment type="caution">
    <text evidence="1">The sequence shown here is derived from an EMBL/GenBank/DDBJ whole genome shotgun (WGS) entry which is preliminary data.</text>
</comment>
<dbReference type="HOGENOM" id="CLU_2890464_0_0_1"/>
<accession>Q55AG2</accession>
<dbReference type="RefSeq" id="XP_645412.1">
    <property type="nucleotide sequence ID" value="XM_640320.1"/>
</dbReference>
<dbReference type="Proteomes" id="UP000002195">
    <property type="component" value="Unassembled WGS sequence"/>
</dbReference>
<dbReference type="EMBL" id="AAFI02000007">
    <property type="protein sequence ID" value="EAL71489.1"/>
    <property type="molecule type" value="Genomic_DNA"/>
</dbReference>
<dbReference type="VEuPathDB" id="AmoebaDB:DDB_G0271930"/>
<dbReference type="dictyBase" id="DDB_G0271930"/>
<protein>
    <submittedName>
        <fullName evidence="1">Uncharacterized protein</fullName>
    </submittedName>
</protein>
<organism evidence="1 2">
    <name type="scientific">Dictyostelium discoideum</name>
    <name type="common">Social amoeba</name>
    <dbReference type="NCBI Taxonomy" id="44689"/>
    <lineage>
        <taxon>Eukaryota</taxon>
        <taxon>Amoebozoa</taxon>
        <taxon>Evosea</taxon>
        <taxon>Eumycetozoa</taxon>
        <taxon>Dictyostelia</taxon>
        <taxon>Dictyosteliales</taxon>
        <taxon>Dictyosteliaceae</taxon>
        <taxon>Dictyostelium</taxon>
    </lineage>
</organism>
<evidence type="ECO:0000313" key="2">
    <source>
        <dbReference type="Proteomes" id="UP000002195"/>
    </source>
</evidence>
<evidence type="ECO:0000313" key="1">
    <source>
        <dbReference type="EMBL" id="EAL71489.1"/>
    </source>
</evidence>
<sequence>MSIIKSILSISNNQSLKRQQRINNEVVPTTNSFTQQQNAGLLGGELIQTQLSINPLLDLVVFL</sequence>
<gene>
    <name evidence="1" type="ORF">DDB_G0271930</name>
</gene>
<name>Q55AG2_DICDI</name>
<dbReference type="InParanoid" id="Q55AG2"/>
<dbReference type="GeneID" id="8618208"/>
<keyword evidence="2" id="KW-1185">Reference proteome</keyword>
<dbReference type="PaxDb" id="44689-DDB0203642"/>
<proteinExistence type="predicted"/>